<comment type="caution">
    <text evidence="1">The sequence shown here is derived from an EMBL/GenBank/DDBJ whole genome shotgun (WGS) entry which is preliminary data.</text>
</comment>
<proteinExistence type="predicted"/>
<dbReference type="OrthoDB" id="10517544at2759"/>
<keyword evidence="2" id="KW-1185">Reference proteome</keyword>
<evidence type="ECO:0000313" key="1">
    <source>
        <dbReference type="EMBL" id="KAA0196259.1"/>
    </source>
</evidence>
<dbReference type="EMBL" id="LUCM01003146">
    <property type="protein sequence ID" value="KAA0196259.1"/>
    <property type="molecule type" value="Genomic_DNA"/>
</dbReference>
<organism evidence="1 2">
    <name type="scientific">Fasciolopsis buskii</name>
    <dbReference type="NCBI Taxonomy" id="27845"/>
    <lineage>
        <taxon>Eukaryota</taxon>
        <taxon>Metazoa</taxon>
        <taxon>Spiralia</taxon>
        <taxon>Lophotrochozoa</taxon>
        <taxon>Platyhelminthes</taxon>
        <taxon>Trematoda</taxon>
        <taxon>Digenea</taxon>
        <taxon>Plagiorchiida</taxon>
        <taxon>Echinostomata</taxon>
        <taxon>Echinostomatoidea</taxon>
        <taxon>Fasciolidae</taxon>
        <taxon>Fasciolopsis</taxon>
    </lineage>
</organism>
<sequence length="215" mass="23031">MFSSLLTVAPTIVNASSSLQSDPPAVVGIDEASDQGDLITLPCSVQTDAVPKSSMVDEEKLPYLGFHFRLVLQQSEAAGAFSSVPGPASNFGQTFFNNNPFHEGDWASSAQFSTNRATGGMMQSLSEVVHASINAVPAFRGRFEQLMHQAATSPLVNPNVVQGTRPAQSPGFSVFDVSFGSNVLDAVFSDRSSLHTLRLIFPFISVHLSCDKYKT</sequence>
<name>A0A8E0S151_9TREM</name>
<accession>A0A8E0S151</accession>
<dbReference type="Proteomes" id="UP000728185">
    <property type="component" value="Unassembled WGS sequence"/>
</dbReference>
<reference evidence="1" key="1">
    <citation type="submission" date="2019-05" db="EMBL/GenBank/DDBJ databases">
        <title>Annotation for the trematode Fasciolopsis buski.</title>
        <authorList>
            <person name="Choi Y.-J."/>
        </authorList>
    </citation>
    <scope>NUCLEOTIDE SEQUENCE</scope>
    <source>
        <strain evidence="1">HT</strain>
        <tissue evidence="1">Whole worm</tissue>
    </source>
</reference>
<dbReference type="AlphaFoldDB" id="A0A8E0S151"/>
<evidence type="ECO:0000313" key="2">
    <source>
        <dbReference type="Proteomes" id="UP000728185"/>
    </source>
</evidence>
<protein>
    <submittedName>
        <fullName evidence="1">Uncharacterized protein</fullName>
    </submittedName>
</protein>
<gene>
    <name evidence="1" type="ORF">FBUS_07756</name>
</gene>